<comment type="caution">
    <text evidence="1">The sequence shown here is derived from an EMBL/GenBank/DDBJ whole genome shotgun (WGS) entry which is preliminary data.</text>
</comment>
<dbReference type="Gene3D" id="3.30.10.10">
    <property type="entry name" value="Trypsin Inhibitor V, subunit A"/>
    <property type="match status" value="1"/>
</dbReference>
<evidence type="ECO:0000313" key="1">
    <source>
        <dbReference type="EMBL" id="RXZ35282.1"/>
    </source>
</evidence>
<dbReference type="EMBL" id="SDPT01000001">
    <property type="protein sequence ID" value="RXZ35282.1"/>
    <property type="molecule type" value="Genomic_DNA"/>
</dbReference>
<name>A0A4Q2J1Q1_9SPHN</name>
<reference evidence="1 2" key="1">
    <citation type="submission" date="2019-01" db="EMBL/GenBank/DDBJ databases">
        <title>Sphingomonas mucosissima sp. nov. and Sphingomonas desiccabilis sp. nov., from biological soil crusts in the Colorado Plateau, USA.</title>
        <authorList>
            <person name="Zhu D."/>
        </authorList>
    </citation>
    <scope>NUCLEOTIDE SEQUENCE [LARGE SCALE GENOMIC DNA]</scope>
    <source>
        <strain evidence="1 2">CP1D</strain>
    </source>
</reference>
<dbReference type="PANTHER" id="PTHR39600:SF1">
    <property type="entry name" value="PEPTIDASE INHIBITOR I78 FAMILY PROTEIN"/>
    <property type="match status" value="1"/>
</dbReference>
<dbReference type="RefSeq" id="WP_129341052.1">
    <property type="nucleotide sequence ID" value="NZ_JACIDD010000001.1"/>
</dbReference>
<keyword evidence="2" id="KW-1185">Reference proteome</keyword>
<dbReference type="PANTHER" id="PTHR39600">
    <property type="entry name" value="PEPTIDASE INHIBITOR I78 FAMILY PROTEIN"/>
    <property type="match status" value="1"/>
</dbReference>
<proteinExistence type="predicted"/>
<dbReference type="OrthoDB" id="8724542at2"/>
<sequence length="101" mass="10486">MIRNLLPLVALAGCTPMVATETPQAGPEAAAPGDGSCKIDGLTDLVGQAASSDLAADAMRRSGARTMRWIGPDTAVTMDFRPDRLNIDTDAGGKVTRFHCG</sequence>
<dbReference type="Proteomes" id="UP000292347">
    <property type="component" value="Unassembled WGS sequence"/>
</dbReference>
<protein>
    <submittedName>
        <fullName evidence="1">Peptidase inhibitor I78</fullName>
    </submittedName>
</protein>
<dbReference type="AlphaFoldDB" id="A0A4Q2J1Q1"/>
<evidence type="ECO:0000313" key="2">
    <source>
        <dbReference type="Proteomes" id="UP000292347"/>
    </source>
</evidence>
<dbReference type="Pfam" id="PF11720">
    <property type="entry name" value="Inhibitor_I78"/>
    <property type="match status" value="1"/>
</dbReference>
<dbReference type="InterPro" id="IPR021719">
    <property type="entry name" value="Prot_inh_I78"/>
</dbReference>
<gene>
    <name evidence="1" type="ORF">EO081_06545</name>
</gene>
<organism evidence="1 2">
    <name type="scientific">Sphingomonas desiccabilis</name>
    <dbReference type="NCBI Taxonomy" id="429134"/>
    <lineage>
        <taxon>Bacteria</taxon>
        <taxon>Pseudomonadati</taxon>
        <taxon>Pseudomonadota</taxon>
        <taxon>Alphaproteobacteria</taxon>
        <taxon>Sphingomonadales</taxon>
        <taxon>Sphingomonadaceae</taxon>
        <taxon>Sphingomonas</taxon>
    </lineage>
</organism>
<accession>A0A4Q2J1Q1</accession>